<evidence type="ECO:0000313" key="3">
    <source>
        <dbReference type="Proteomes" id="UP000683417"/>
    </source>
</evidence>
<feature type="chain" id="PRO_5040869756" evidence="1">
    <location>
        <begin position="21"/>
        <end position="101"/>
    </location>
</feature>
<dbReference type="AlphaFoldDB" id="A0A9W4DB02"/>
<dbReference type="Proteomes" id="UP000683417">
    <property type="component" value="Unassembled WGS sequence"/>
</dbReference>
<organism evidence="2 3">
    <name type="scientific">Blumeria graminis f. sp. triticale</name>
    <dbReference type="NCBI Taxonomy" id="1689686"/>
    <lineage>
        <taxon>Eukaryota</taxon>
        <taxon>Fungi</taxon>
        <taxon>Dikarya</taxon>
        <taxon>Ascomycota</taxon>
        <taxon>Pezizomycotina</taxon>
        <taxon>Leotiomycetes</taxon>
        <taxon>Erysiphales</taxon>
        <taxon>Erysiphaceae</taxon>
        <taxon>Blumeria</taxon>
    </lineage>
</organism>
<accession>A0A9W4DB02</accession>
<keyword evidence="1" id="KW-0732">Signal</keyword>
<gene>
    <name evidence="2" type="ORF">BGTH12_LOCUS5898</name>
</gene>
<name>A0A9W4DB02_BLUGR</name>
<evidence type="ECO:0000313" key="2">
    <source>
        <dbReference type="EMBL" id="CAD6504540.1"/>
    </source>
</evidence>
<sequence length="101" mass="11407">MKITPPSITLFLSLLVPAIAFSEFDCDGEIIPMHLIRDAINTDIRKNNDRSSYLQDDGLETRKVRISYSRENDPAWGSWVEYGSEGEVLIVYSSYGECTGQ</sequence>
<proteinExistence type="predicted"/>
<dbReference type="EMBL" id="CAJHIT010000009">
    <property type="protein sequence ID" value="CAD6504540.1"/>
    <property type="molecule type" value="Genomic_DNA"/>
</dbReference>
<protein>
    <submittedName>
        <fullName evidence="2">BgTH12-00049</fullName>
    </submittedName>
</protein>
<comment type="caution">
    <text evidence="2">The sequence shown here is derived from an EMBL/GenBank/DDBJ whole genome shotgun (WGS) entry which is preliminary data.</text>
</comment>
<reference evidence="2" key="1">
    <citation type="submission" date="2020-10" db="EMBL/GenBank/DDBJ databases">
        <authorList>
            <person name="Muller C M."/>
        </authorList>
    </citation>
    <scope>NUCLEOTIDE SEQUENCE</scope>
    <source>
        <strain evidence="2">THUN-12</strain>
    </source>
</reference>
<feature type="signal peptide" evidence="1">
    <location>
        <begin position="1"/>
        <end position="20"/>
    </location>
</feature>
<evidence type="ECO:0000256" key="1">
    <source>
        <dbReference type="SAM" id="SignalP"/>
    </source>
</evidence>